<sequence length="232" mass="26316">MTPIRLLKLTQLDICIGGFFTDLDQEISAEILKINEDNHEVIIQCEKALESQRVHASIYAFNRVYVLTFEVTCELGAGNQYCLKIPDHMNSSESEDICNTYGALTIKSPIPSLCLSIDNHPEKEATIQYKCHVLSSEYLIVEVNGESLYGNLIDCINQTKEMTFSGTENNHKTVLPVGAIRLNQRFVKIIIQHSLNVEHLNIISPEKIMIELDKLVEKNIQTIHEICEKDNL</sequence>
<dbReference type="EMBL" id="JMIB01000027">
    <property type="protein sequence ID" value="KDM90823.1"/>
    <property type="molecule type" value="Genomic_DNA"/>
</dbReference>
<comment type="caution">
    <text evidence="1">The sequence shown here is derived from an EMBL/GenBank/DDBJ whole genome shotgun (WGS) entry which is preliminary data.</text>
</comment>
<dbReference type="STRING" id="1654360.EA58_13765"/>
<keyword evidence="2" id="KW-1185">Reference proteome</keyword>
<gene>
    <name evidence="1" type="ORF">EA58_13765</name>
</gene>
<organism evidence="1 2">
    <name type="scientific">Photobacterium galatheae</name>
    <dbReference type="NCBI Taxonomy" id="1654360"/>
    <lineage>
        <taxon>Bacteria</taxon>
        <taxon>Pseudomonadati</taxon>
        <taxon>Pseudomonadota</taxon>
        <taxon>Gammaproteobacteria</taxon>
        <taxon>Vibrionales</taxon>
        <taxon>Vibrionaceae</taxon>
        <taxon>Photobacterium</taxon>
    </lineage>
</organism>
<name>A0A066RTW9_9GAMM</name>
<dbReference type="RefSeq" id="WP_036753614.1">
    <property type="nucleotide sequence ID" value="NZ_JAGSGC010000004.1"/>
</dbReference>
<protein>
    <submittedName>
        <fullName evidence="1">Uncharacterized protein</fullName>
    </submittedName>
</protein>
<reference evidence="1 2" key="1">
    <citation type="submission" date="2014-04" db="EMBL/GenBank/DDBJ databases">
        <title>Draft genome sequence of Photobacterium halotolerans S2753: a solonamide, ngercheumicin and holomycin producer.</title>
        <authorList>
            <person name="Machado H.R."/>
            <person name="Gram L."/>
        </authorList>
    </citation>
    <scope>NUCLEOTIDE SEQUENCE [LARGE SCALE GENOMIC DNA]</scope>
    <source>
        <strain evidence="1 2">S2753</strain>
    </source>
</reference>
<accession>A0A066RTW9</accession>
<dbReference type="AlphaFoldDB" id="A0A066RTW9"/>
<evidence type="ECO:0000313" key="2">
    <source>
        <dbReference type="Proteomes" id="UP000027192"/>
    </source>
</evidence>
<evidence type="ECO:0000313" key="1">
    <source>
        <dbReference type="EMBL" id="KDM90823.1"/>
    </source>
</evidence>
<proteinExistence type="predicted"/>
<dbReference type="Proteomes" id="UP000027192">
    <property type="component" value="Unassembled WGS sequence"/>
</dbReference>